<organism evidence="1 2">
    <name type="scientific">Paractinoplanes bogorensis</name>
    <dbReference type="NCBI Taxonomy" id="1610840"/>
    <lineage>
        <taxon>Bacteria</taxon>
        <taxon>Bacillati</taxon>
        <taxon>Actinomycetota</taxon>
        <taxon>Actinomycetes</taxon>
        <taxon>Micromonosporales</taxon>
        <taxon>Micromonosporaceae</taxon>
        <taxon>Paractinoplanes</taxon>
    </lineage>
</organism>
<gene>
    <name evidence="1" type="ORF">KOI35_38420</name>
</gene>
<proteinExistence type="predicted"/>
<reference evidence="1 2" key="1">
    <citation type="submission" date="2021-06" db="EMBL/GenBank/DDBJ databases">
        <title>Actinoplanes lichenicola sp. nov., and Actinoplanes ovalisporus sp. nov., isolated from lichen in Thailand.</title>
        <authorList>
            <person name="Saeng-In P."/>
            <person name="Kanchanasin P."/>
            <person name="Yuki M."/>
            <person name="Kudo T."/>
            <person name="Ohkuma M."/>
            <person name="Phongsopitanun W."/>
            <person name="Tanasupawat S."/>
        </authorList>
    </citation>
    <scope>NUCLEOTIDE SEQUENCE [LARGE SCALE GENOMIC DNA]</scope>
    <source>
        <strain evidence="1 2">NBRC 110975</strain>
    </source>
</reference>
<dbReference type="RefSeq" id="WP_215793972.1">
    <property type="nucleotide sequence ID" value="NZ_JAHKKG010000014.1"/>
</dbReference>
<dbReference type="Pfam" id="PF14430">
    <property type="entry name" value="Imm1"/>
    <property type="match status" value="1"/>
</dbReference>
<accession>A0ABS5Z135</accession>
<dbReference type="InterPro" id="IPR025680">
    <property type="entry name" value="DddI"/>
</dbReference>
<evidence type="ECO:0008006" key="3">
    <source>
        <dbReference type="Google" id="ProtNLM"/>
    </source>
</evidence>
<dbReference type="Proteomes" id="UP001519654">
    <property type="component" value="Unassembled WGS sequence"/>
</dbReference>
<comment type="caution">
    <text evidence="1">The sequence shown here is derived from an EMBL/GenBank/DDBJ whole genome shotgun (WGS) entry which is preliminary data.</text>
</comment>
<evidence type="ECO:0000313" key="1">
    <source>
        <dbReference type="EMBL" id="MBU2669404.1"/>
    </source>
</evidence>
<dbReference type="EMBL" id="JAHKKG010000014">
    <property type="protein sequence ID" value="MBU2669404.1"/>
    <property type="molecule type" value="Genomic_DNA"/>
</dbReference>
<protein>
    <recommendedName>
        <fullName evidence="3">Immunity protein Imm1</fullName>
    </recommendedName>
</protein>
<evidence type="ECO:0000313" key="2">
    <source>
        <dbReference type="Proteomes" id="UP001519654"/>
    </source>
</evidence>
<sequence length="124" mass="13832">MSAWHFAHENSELTGGNAITRLRERTATGELETWLRHDDGRVLAVVTNGNRAMVMIMDEPDDPGRHAVDLGAKGEESGYRLSNGQVDRYHNSDTVPLDAALDAVRELIDHDRWPAALAWQDDRG</sequence>
<name>A0ABS5Z135_9ACTN</name>
<keyword evidence="2" id="KW-1185">Reference proteome</keyword>